<feature type="domain" description="Auxiliary Activity family 9 catalytic" evidence="18">
    <location>
        <begin position="21"/>
        <end position="229"/>
    </location>
</feature>
<feature type="chain" id="PRO_5034584621" description="lytic cellulose monooxygenase (C4-dehydrogenating)" evidence="17">
    <location>
        <begin position="21"/>
        <end position="289"/>
    </location>
</feature>
<keyword evidence="4" id="KW-0479">Metal-binding</keyword>
<evidence type="ECO:0000256" key="2">
    <source>
        <dbReference type="ARBA" id="ARBA00004613"/>
    </source>
</evidence>
<dbReference type="EC" id="1.14.99.56" evidence="15"/>
<evidence type="ECO:0000256" key="11">
    <source>
        <dbReference type="ARBA" id="ARBA00023277"/>
    </source>
</evidence>
<dbReference type="Pfam" id="PF03443">
    <property type="entry name" value="AA9"/>
    <property type="match status" value="1"/>
</dbReference>
<dbReference type="PANTHER" id="PTHR33353:SF10">
    <property type="entry name" value="ENDO-BETA-1,4-GLUCANASE D"/>
    <property type="match status" value="1"/>
</dbReference>
<dbReference type="PANTHER" id="PTHR33353">
    <property type="entry name" value="PUTATIVE (AFU_ORTHOLOGUE AFUA_1G12560)-RELATED"/>
    <property type="match status" value="1"/>
</dbReference>
<evidence type="ECO:0000256" key="10">
    <source>
        <dbReference type="ARBA" id="ARBA00023157"/>
    </source>
</evidence>
<keyword evidence="10" id="KW-1015">Disulfide bond</keyword>
<comment type="cofactor">
    <cofactor evidence="1">
        <name>Cu(2+)</name>
        <dbReference type="ChEBI" id="CHEBI:29036"/>
    </cofactor>
</comment>
<keyword evidence="3" id="KW-0964">Secreted</keyword>
<comment type="subcellular location">
    <subcellularLocation>
        <location evidence="2">Secreted</location>
    </subcellularLocation>
</comment>
<feature type="region of interest" description="Disordered" evidence="16">
    <location>
        <begin position="251"/>
        <end position="289"/>
    </location>
</feature>
<proteinExistence type="inferred from homology"/>
<accession>A0A8H5CEJ2</accession>
<comment type="caution">
    <text evidence="19">The sequence shown here is derived from an EMBL/GenBank/DDBJ whole genome shotgun (WGS) entry which is preliminary data.</text>
</comment>
<feature type="compositionally biased region" description="Basic residues" evidence="16">
    <location>
        <begin position="277"/>
        <end position="289"/>
    </location>
</feature>
<evidence type="ECO:0000313" key="20">
    <source>
        <dbReference type="Proteomes" id="UP000541558"/>
    </source>
</evidence>
<comment type="catalytic activity">
    <reaction evidence="14">
        <text>[(1-&gt;4)-beta-D-glucosyl]n+m + reduced acceptor + O2 = 4-dehydro-beta-D-glucosyl-[(1-&gt;4)-beta-D-glucosyl]n-1 + [(1-&gt;4)-beta-D-glucosyl]m + acceptor + H2O.</text>
        <dbReference type="EC" id="1.14.99.56"/>
    </reaction>
</comment>
<evidence type="ECO:0000256" key="6">
    <source>
        <dbReference type="ARBA" id="ARBA00023001"/>
    </source>
</evidence>
<dbReference type="AlphaFoldDB" id="A0A8H5CEJ2"/>
<evidence type="ECO:0000256" key="3">
    <source>
        <dbReference type="ARBA" id="ARBA00022525"/>
    </source>
</evidence>
<keyword evidence="5 17" id="KW-0732">Signal</keyword>
<keyword evidence="9" id="KW-0503">Monooxygenase</keyword>
<evidence type="ECO:0000313" key="19">
    <source>
        <dbReference type="EMBL" id="KAF5340038.1"/>
    </source>
</evidence>
<evidence type="ECO:0000256" key="7">
    <source>
        <dbReference type="ARBA" id="ARBA00023002"/>
    </source>
</evidence>
<dbReference type="InterPro" id="IPR005103">
    <property type="entry name" value="AA9_LPMO"/>
</dbReference>
<dbReference type="Proteomes" id="UP000541558">
    <property type="component" value="Unassembled WGS sequence"/>
</dbReference>
<dbReference type="OrthoDB" id="4849160at2759"/>
<dbReference type="EMBL" id="JAACJK010000005">
    <property type="protein sequence ID" value="KAF5340038.1"/>
    <property type="molecule type" value="Genomic_DNA"/>
</dbReference>
<protein>
    <recommendedName>
        <fullName evidence="15">lytic cellulose monooxygenase (C4-dehydrogenating)</fullName>
        <ecNumber evidence="15">1.14.99.56</ecNumber>
    </recommendedName>
</protein>
<evidence type="ECO:0000256" key="16">
    <source>
        <dbReference type="SAM" id="MobiDB-lite"/>
    </source>
</evidence>
<evidence type="ECO:0000256" key="4">
    <source>
        <dbReference type="ARBA" id="ARBA00022723"/>
    </source>
</evidence>
<evidence type="ECO:0000256" key="14">
    <source>
        <dbReference type="ARBA" id="ARBA00045077"/>
    </source>
</evidence>
<evidence type="ECO:0000256" key="15">
    <source>
        <dbReference type="ARBA" id="ARBA00047174"/>
    </source>
</evidence>
<keyword evidence="12" id="KW-0624">Polysaccharide degradation</keyword>
<dbReference type="GO" id="GO:0004497">
    <property type="term" value="F:monooxygenase activity"/>
    <property type="evidence" value="ECO:0007669"/>
    <property type="project" value="UniProtKB-KW"/>
</dbReference>
<dbReference type="CDD" id="cd21175">
    <property type="entry name" value="LPMO_AA9"/>
    <property type="match status" value="1"/>
</dbReference>
<organism evidence="19 20">
    <name type="scientific">Ephemerocybe angulata</name>
    <dbReference type="NCBI Taxonomy" id="980116"/>
    <lineage>
        <taxon>Eukaryota</taxon>
        <taxon>Fungi</taxon>
        <taxon>Dikarya</taxon>
        <taxon>Basidiomycota</taxon>
        <taxon>Agaricomycotina</taxon>
        <taxon>Agaricomycetes</taxon>
        <taxon>Agaricomycetidae</taxon>
        <taxon>Agaricales</taxon>
        <taxon>Agaricineae</taxon>
        <taxon>Psathyrellaceae</taxon>
        <taxon>Ephemerocybe</taxon>
    </lineage>
</organism>
<evidence type="ECO:0000256" key="12">
    <source>
        <dbReference type="ARBA" id="ARBA00023326"/>
    </source>
</evidence>
<keyword evidence="7" id="KW-0560">Oxidoreductase</keyword>
<keyword evidence="11" id="KW-0119">Carbohydrate metabolism</keyword>
<evidence type="ECO:0000256" key="1">
    <source>
        <dbReference type="ARBA" id="ARBA00001973"/>
    </source>
</evidence>
<keyword evidence="20" id="KW-1185">Reference proteome</keyword>
<feature type="signal peptide" evidence="17">
    <location>
        <begin position="1"/>
        <end position="20"/>
    </location>
</feature>
<evidence type="ECO:0000256" key="8">
    <source>
        <dbReference type="ARBA" id="ARBA00023008"/>
    </source>
</evidence>
<dbReference type="InterPro" id="IPR049892">
    <property type="entry name" value="AA9"/>
</dbReference>
<evidence type="ECO:0000256" key="5">
    <source>
        <dbReference type="ARBA" id="ARBA00022729"/>
    </source>
</evidence>
<dbReference type="GO" id="GO:0005576">
    <property type="term" value="C:extracellular region"/>
    <property type="evidence" value="ECO:0007669"/>
    <property type="project" value="UniProtKB-SubCell"/>
</dbReference>
<evidence type="ECO:0000256" key="9">
    <source>
        <dbReference type="ARBA" id="ARBA00023033"/>
    </source>
</evidence>
<comment type="similarity">
    <text evidence="13">Belongs to the polysaccharide monooxygenase AA9 family.</text>
</comment>
<dbReference type="GO" id="GO:0030245">
    <property type="term" value="P:cellulose catabolic process"/>
    <property type="evidence" value="ECO:0007669"/>
    <property type="project" value="UniProtKB-KW"/>
</dbReference>
<evidence type="ECO:0000256" key="17">
    <source>
        <dbReference type="SAM" id="SignalP"/>
    </source>
</evidence>
<evidence type="ECO:0000259" key="18">
    <source>
        <dbReference type="Pfam" id="PF03443"/>
    </source>
</evidence>
<reference evidence="19 20" key="1">
    <citation type="journal article" date="2020" name="ISME J.">
        <title>Uncovering the hidden diversity of litter-decomposition mechanisms in mushroom-forming fungi.</title>
        <authorList>
            <person name="Floudas D."/>
            <person name="Bentzer J."/>
            <person name="Ahren D."/>
            <person name="Johansson T."/>
            <person name="Persson P."/>
            <person name="Tunlid A."/>
        </authorList>
    </citation>
    <scope>NUCLEOTIDE SEQUENCE [LARGE SCALE GENOMIC DNA]</scope>
    <source>
        <strain evidence="19 20">CBS 175.51</strain>
    </source>
</reference>
<dbReference type="GO" id="GO:0046872">
    <property type="term" value="F:metal ion binding"/>
    <property type="evidence" value="ECO:0007669"/>
    <property type="project" value="UniProtKB-KW"/>
</dbReference>
<evidence type="ECO:0000256" key="13">
    <source>
        <dbReference type="ARBA" id="ARBA00044502"/>
    </source>
</evidence>
<name>A0A8H5CEJ2_9AGAR</name>
<keyword evidence="6" id="KW-0136">Cellulose degradation</keyword>
<dbReference type="Gene3D" id="2.70.50.70">
    <property type="match status" value="1"/>
</dbReference>
<sequence length="289" mass="30426">MFFSVPLLGVPLLLSAYVQAHGFVSQITVNGKTFAGAIPSSQQSNGDSIIRQIQDPSPVKGANNLAMNCGPGAFVAGQSATVNAGDELSFDWKGGDLSLWPHNTGPMLNYLANCGNVSCSEFDSRQAKWFKISQQGKKPDANEWFQADIMKGGQATTKIPSNIAPGNYLIRHEIIGLHIATTEGGAEFYPSCAHLKIEGSGTGVPSEKDLVSFPGGYGDKDAGILVPDVFNDNLNYQFPGPAVANLVEAATEGSGSGTGSGSSCNGFSPEPSATQVRARHQKRRLSPVH</sequence>
<keyword evidence="8" id="KW-0186">Copper</keyword>
<gene>
    <name evidence="19" type="ORF">D9611_012421</name>
</gene>